<accession>A0AAP4F8A9</accession>
<proteinExistence type="predicted"/>
<feature type="compositionally biased region" description="Acidic residues" evidence="1">
    <location>
        <begin position="90"/>
        <end position="99"/>
    </location>
</feature>
<reference evidence="2" key="1">
    <citation type="submission" date="2023-05" db="EMBL/GenBank/DDBJ databases">
        <title>Metabolic capabilities are highly conserved among human nasal-associated Corynebacterium species in pangenomic analyses.</title>
        <authorList>
            <person name="Tran T.H."/>
            <person name="Roberts A.Q."/>
            <person name="Escapa I.F."/>
            <person name="Gao W."/>
            <person name="Conlan S."/>
            <person name="Kong H."/>
            <person name="Segre J.A."/>
            <person name="Kelly M.S."/>
            <person name="Lemon K.P."/>
        </authorList>
    </citation>
    <scope>NUCLEOTIDE SEQUENCE</scope>
    <source>
        <strain evidence="2">KPL2654</strain>
    </source>
</reference>
<organism evidence="2 3">
    <name type="scientific">Corynebacterium propinquum</name>
    <dbReference type="NCBI Taxonomy" id="43769"/>
    <lineage>
        <taxon>Bacteria</taxon>
        <taxon>Bacillati</taxon>
        <taxon>Actinomycetota</taxon>
        <taxon>Actinomycetes</taxon>
        <taxon>Mycobacteriales</taxon>
        <taxon>Corynebacteriaceae</taxon>
        <taxon>Corynebacterium</taxon>
    </lineage>
</organism>
<dbReference type="RefSeq" id="WP_284589896.1">
    <property type="nucleotide sequence ID" value="NZ_JASNVP010000007.1"/>
</dbReference>
<name>A0AAP4F8A9_9CORY</name>
<sequence>MDTAGSLEPLTFYDAAKWVHQRRGKLSGAAETETWWLFAPATPEAGKGPIMVNRKTNELEQLGSLPKEWKPRLEAFKKEGPTPLSIPEEFYGEPEEISL</sequence>
<evidence type="ECO:0000313" key="3">
    <source>
        <dbReference type="Proteomes" id="UP001226160"/>
    </source>
</evidence>
<evidence type="ECO:0000256" key="1">
    <source>
        <dbReference type="SAM" id="MobiDB-lite"/>
    </source>
</evidence>
<dbReference type="EMBL" id="JASNVP010000007">
    <property type="protein sequence ID" value="MDK4326514.1"/>
    <property type="molecule type" value="Genomic_DNA"/>
</dbReference>
<dbReference type="Proteomes" id="UP001226160">
    <property type="component" value="Unassembled WGS sequence"/>
</dbReference>
<comment type="caution">
    <text evidence="2">The sequence shown here is derived from an EMBL/GenBank/DDBJ whole genome shotgun (WGS) entry which is preliminary data.</text>
</comment>
<dbReference type="AlphaFoldDB" id="A0AAP4F8A9"/>
<evidence type="ECO:0000313" key="2">
    <source>
        <dbReference type="EMBL" id="MDK4326514.1"/>
    </source>
</evidence>
<feature type="region of interest" description="Disordered" evidence="1">
    <location>
        <begin position="78"/>
        <end position="99"/>
    </location>
</feature>
<gene>
    <name evidence="2" type="ORF">QPX54_08365</name>
</gene>
<protein>
    <submittedName>
        <fullName evidence="2">Peptidase M23</fullName>
    </submittedName>
</protein>